<reference evidence="1 2" key="1">
    <citation type="submission" date="2020-07" db="EMBL/GenBank/DDBJ databases">
        <title>Sequencing the genomes of 1000 actinobacteria strains.</title>
        <authorList>
            <person name="Klenk H.-P."/>
        </authorList>
    </citation>
    <scope>NUCLEOTIDE SEQUENCE [LARGE SCALE GENOMIC DNA]</scope>
    <source>
        <strain evidence="1 2">DSM 24723</strain>
    </source>
</reference>
<dbReference type="AlphaFoldDB" id="A0A852XGI8"/>
<evidence type="ECO:0000313" key="1">
    <source>
        <dbReference type="EMBL" id="NYG37665.1"/>
    </source>
</evidence>
<dbReference type="EMBL" id="JACBZX010000001">
    <property type="protein sequence ID" value="NYG37665.1"/>
    <property type="molecule type" value="Genomic_DNA"/>
</dbReference>
<dbReference type="Proteomes" id="UP000592181">
    <property type="component" value="Unassembled WGS sequence"/>
</dbReference>
<comment type="caution">
    <text evidence="1">The sequence shown here is derived from an EMBL/GenBank/DDBJ whole genome shotgun (WGS) entry which is preliminary data.</text>
</comment>
<keyword evidence="2" id="KW-1185">Reference proteome</keyword>
<proteinExistence type="predicted"/>
<name>A0A852XGI8_9MICO</name>
<evidence type="ECO:0000313" key="2">
    <source>
        <dbReference type="Proteomes" id="UP000592181"/>
    </source>
</evidence>
<protein>
    <submittedName>
        <fullName evidence="1">Uncharacterized protein</fullName>
    </submittedName>
</protein>
<sequence length="146" mass="15476">MCVPTGSTDHSYAIEPISNTSNHEVEVVSVRLLGARHVRLADAFVLPEAARGEMGVLDGWPGEGVSPQTRRALIPIPGATLEPASTVSDDADEPALALHLRTRSQGEASFDAVQVVYRTTDSGTTYRSEPSSISFRAAETCDGTPP</sequence>
<gene>
    <name evidence="1" type="ORF">BJY28_002134</name>
</gene>
<dbReference type="RefSeq" id="WP_179462999.1">
    <property type="nucleotide sequence ID" value="NZ_JACBZX010000001.1"/>
</dbReference>
<organism evidence="1 2">
    <name type="scientific">Janibacter alkaliphilus</name>
    <dbReference type="NCBI Taxonomy" id="1069963"/>
    <lineage>
        <taxon>Bacteria</taxon>
        <taxon>Bacillati</taxon>
        <taxon>Actinomycetota</taxon>
        <taxon>Actinomycetes</taxon>
        <taxon>Micrococcales</taxon>
        <taxon>Intrasporangiaceae</taxon>
        <taxon>Janibacter</taxon>
    </lineage>
</organism>
<accession>A0A852XGI8</accession>